<accession>A0A4S2N2Z7</accession>
<reference evidence="6 7" key="1">
    <citation type="submission" date="2019-04" db="EMBL/GenBank/DDBJ databases">
        <title>Comparative genomics and transcriptomics to analyze fruiting body development in filamentous ascomycetes.</title>
        <authorList>
            <consortium name="DOE Joint Genome Institute"/>
            <person name="Lutkenhaus R."/>
            <person name="Traeger S."/>
            <person name="Breuer J."/>
            <person name="Kuo A."/>
            <person name="Lipzen A."/>
            <person name="Pangilinan J."/>
            <person name="Dilworth D."/>
            <person name="Sandor L."/>
            <person name="Poggeler S."/>
            <person name="Barry K."/>
            <person name="Grigoriev I.V."/>
            <person name="Nowrousian M."/>
        </authorList>
    </citation>
    <scope>NUCLEOTIDE SEQUENCE [LARGE SCALE GENOMIC DNA]</scope>
    <source>
        <strain evidence="6 7">CBS 389.68</strain>
    </source>
</reference>
<keyword evidence="1" id="KW-0479">Metal-binding</keyword>
<sequence length="111" mass="12996">MSNPPSSCGAGLHPHPSLSRPDRRERYRIECCQCHHRTYRRIKTVNHGVHCANTDCHHDLLNCEGLACKWGLEKMVWVCWACGRRNRPFEVVCFKCGYRRNVECVITWRKA</sequence>
<evidence type="ECO:0000256" key="2">
    <source>
        <dbReference type="ARBA" id="ARBA00022771"/>
    </source>
</evidence>
<protein>
    <recommendedName>
        <fullName evidence="5">RanBP2-type domain-containing protein</fullName>
    </recommendedName>
</protein>
<dbReference type="GO" id="GO:0008270">
    <property type="term" value="F:zinc ion binding"/>
    <property type="evidence" value="ECO:0007669"/>
    <property type="project" value="UniProtKB-KW"/>
</dbReference>
<evidence type="ECO:0000313" key="7">
    <source>
        <dbReference type="Proteomes" id="UP000298138"/>
    </source>
</evidence>
<keyword evidence="3" id="KW-0862">Zinc</keyword>
<evidence type="ECO:0000256" key="3">
    <source>
        <dbReference type="ARBA" id="ARBA00022833"/>
    </source>
</evidence>
<keyword evidence="7" id="KW-1185">Reference proteome</keyword>
<dbReference type="Proteomes" id="UP000298138">
    <property type="component" value="Unassembled WGS sequence"/>
</dbReference>
<dbReference type="EMBL" id="ML220113">
    <property type="protein sequence ID" value="TGZ83487.1"/>
    <property type="molecule type" value="Genomic_DNA"/>
</dbReference>
<proteinExistence type="predicted"/>
<evidence type="ECO:0000256" key="1">
    <source>
        <dbReference type="ARBA" id="ARBA00022723"/>
    </source>
</evidence>
<keyword evidence="2" id="KW-0863">Zinc-finger</keyword>
<evidence type="ECO:0000313" key="6">
    <source>
        <dbReference type="EMBL" id="TGZ83487.1"/>
    </source>
</evidence>
<dbReference type="InParanoid" id="A0A4S2N2Z7"/>
<evidence type="ECO:0000256" key="4">
    <source>
        <dbReference type="SAM" id="MobiDB-lite"/>
    </source>
</evidence>
<name>A0A4S2N2Z7_9PEZI</name>
<organism evidence="6 7">
    <name type="scientific">Ascodesmis nigricans</name>
    <dbReference type="NCBI Taxonomy" id="341454"/>
    <lineage>
        <taxon>Eukaryota</taxon>
        <taxon>Fungi</taxon>
        <taxon>Dikarya</taxon>
        <taxon>Ascomycota</taxon>
        <taxon>Pezizomycotina</taxon>
        <taxon>Pezizomycetes</taxon>
        <taxon>Pezizales</taxon>
        <taxon>Ascodesmidaceae</taxon>
        <taxon>Ascodesmis</taxon>
    </lineage>
</organism>
<feature type="domain" description="RanBP2-type" evidence="5">
    <location>
        <begin position="77"/>
        <end position="96"/>
    </location>
</feature>
<dbReference type="PROSITE" id="PS01358">
    <property type="entry name" value="ZF_RANBP2_1"/>
    <property type="match status" value="1"/>
</dbReference>
<dbReference type="InterPro" id="IPR001876">
    <property type="entry name" value="Znf_RanBP2"/>
</dbReference>
<evidence type="ECO:0000259" key="5">
    <source>
        <dbReference type="PROSITE" id="PS01358"/>
    </source>
</evidence>
<gene>
    <name evidence="6" type="ORF">EX30DRAFT_83093</name>
</gene>
<dbReference type="AlphaFoldDB" id="A0A4S2N2Z7"/>
<feature type="region of interest" description="Disordered" evidence="4">
    <location>
        <begin position="1"/>
        <end position="22"/>
    </location>
</feature>